<organism evidence="2 3">
    <name type="scientific">Thiohalorhabdus methylotrophus</name>
    <dbReference type="NCBI Taxonomy" id="3242694"/>
    <lineage>
        <taxon>Bacteria</taxon>
        <taxon>Pseudomonadati</taxon>
        <taxon>Pseudomonadota</taxon>
        <taxon>Gammaproteobacteria</taxon>
        <taxon>Thiohalorhabdales</taxon>
        <taxon>Thiohalorhabdaceae</taxon>
        <taxon>Thiohalorhabdus</taxon>
    </lineage>
</organism>
<keyword evidence="3" id="KW-1185">Reference proteome</keyword>
<dbReference type="InterPro" id="IPR052517">
    <property type="entry name" value="GlcG_carb_metab_protein"/>
</dbReference>
<dbReference type="EMBL" id="JBGUAW010000015">
    <property type="protein sequence ID" value="MFA9462508.1"/>
    <property type="molecule type" value="Genomic_DNA"/>
</dbReference>
<comment type="caution">
    <text evidence="2">The sequence shown here is derived from an EMBL/GenBank/DDBJ whole genome shotgun (WGS) entry which is preliminary data.</text>
</comment>
<dbReference type="Pfam" id="PF03928">
    <property type="entry name" value="HbpS-like"/>
    <property type="match status" value="1"/>
</dbReference>
<evidence type="ECO:0000256" key="1">
    <source>
        <dbReference type="SAM" id="SignalP"/>
    </source>
</evidence>
<dbReference type="InterPro" id="IPR038084">
    <property type="entry name" value="PduO/GlcC-like_sf"/>
</dbReference>
<dbReference type="Proteomes" id="UP001575181">
    <property type="component" value="Unassembled WGS sequence"/>
</dbReference>
<evidence type="ECO:0000313" key="2">
    <source>
        <dbReference type="EMBL" id="MFA9462508.1"/>
    </source>
</evidence>
<dbReference type="Gene3D" id="3.30.450.150">
    <property type="entry name" value="Haem-degrading domain"/>
    <property type="match status" value="1"/>
</dbReference>
<proteinExistence type="predicted"/>
<dbReference type="RefSeq" id="WP_373657298.1">
    <property type="nucleotide sequence ID" value="NZ_JBGUAW010000015.1"/>
</dbReference>
<dbReference type="PANTHER" id="PTHR34309:SF10">
    <property type="entry name" value="SLR1406 PROTEIN"/>
    <property type="match status" value="1"/>
</dbReference>
<sequence>MKAAISTLLGSAVLALTATPVQAEEATFNNPSLVPEVAMKAVKAAVKACREQETQVTAAVVDEGGNTQALMRDRYAGPHTVDTAISKAWTAVSFRTDTLELRDITEPGKSGYGIQNLPNVTILGGGKQIMVNGRIAAGIGVSGAPSGGIDDQCATAGIDAIQEELL</sequence>
<name>A0ABV4TYV9_9GAMM</name>
<feature type="signal peptide" evidence="1">
    <location>
        <begin position="1"/>
        <end position="23"/>
    </location>
</feature>
<keyword evidence="1" id="KW-0732">Signal</keyword>
<dbReference type="SUPFAM" id="SSF143744">
    <property type="entry name" value="GlcG-like"/>
    <property type="match status" value="1"/>
</dbReference>
<reference evidence="2 3" key="1">
    <citation type="submission" date="2024-08" db="EMBL/GenBank/DDBJ databases">
        <title>Whole-genome sequencing of halo(alkali)philic microorganisms from hypersaline lakes.</title>
        <authorList>
            <person name="Sorokin D.Y."/>
            <person name="Merkel A.Y."/>
            <person name="Messina E."/>
            <person name="Yakimov M."/>
        </authorList>
    </citation>
    <scope>NUCLEOTIDE SEQUENCE [LARGE SCALE GENOMIC DNA]</scope>
    <source>
        <strain evidence="2 3">Cl-TMA</strain>
    </source>
</reference>
<gene>
    <name evidence="2" type="ORF">ACERLL_17000</name>
</gene>
<dbReference type="InterPro" id="IPR005624">
    <property type="entry name" value="PduO/GlcC-like"/>
</dbReference>
<dbReference type="PANTHER" id="PTHR34309">
    <property type="entry name" value="SLR1406 PROTEIN"/>
    <property type="match status" value="1"/>
</dbReference>
<protein>
    <submittedName>
        <fullName evidence="2">Heme-binding protein</fullName>
    </submittedName>
</protein>
<accession>A0ABV4TYV9</accession>
<evidence type="ECO:0000313" key="3">
    <source>
        <dbReference type="Proteomes" id="UP001575181"/>
    </source>
</evidence>
<feature type="chain" id="PRO_5047301876" evidence="1">
    <location>
        <begin position="24"/>
        <end position="166"/>
    </location>
</feature>